<feature type="transmembrane region" description="Helical" evidence="1">
    <location>
        <begin position="164"/>
        <end position="190"/>
    </location>
</feature>
<feature type="transmembrane region" description="Helical" evidence="1">
    <location>
        <begin position="97"/>
        <end position="118"/>
    </location>
</feature>
<evidence type="ECO:0000256" key="1">
    <source>
        <dbReference type="SAM" id="Phobius"/>
    </source>
</evidence>
<reference evidence="2 3" key="1">
    <citation type="submission" date="2020-07" db="EMBL/GenBank/DDBJ databases">
        <authorList>
            <person name="Maaloum M."/>
        </authorList>
    </citation>
    <scope>NUCLEOTIDE SEQUENCE [LARGE SCALE GENOMIC DNA]</scope>
    <source>
        <strain evidence="2 3">GCS-AN-3</strain>
    </source>
</reference>
<dbReference type="EMBL" id="JACCKX010000001">
    <property type="protein sequence ID" value="NZA00958.1"/>
    <property type="molecule type" value="Genomic_DNA"/>
</dbReference>
<keyword evidence="1" id="KW-1133">Transmembrane helix</keyword>
<proteinExistence type="predicted"/>
<feature type="transmembrane region" description="Helical" evidence="1">
    <location>
        <begin position="73"/>
        <end position="91"/>
    </location>
</feature>
<feature type="transmembrane region" description="Helical" evidence="1">
    <location>
        <begin position="35"/>
        <end position="52"/>
    </location>
</feature>
<comment type="caution">
    <text evidence="2">The sequence shown here is derived from an EMBL/GenBank/DDBJ whole genome shotgun (WGS) entry which is preliminary data.</text>
</comment>
<accession>A0A853IWG1</accession>
<evidence type="ECO:0000313" key="2">
    <source>
        <dbReference type="EMBL" id="NZA00958.1"/>
    </source>
</evidence>
<evidence type="ECO:0008006" key="4">
    <source>
        <dbReference type="Google" id="ProtNLM"/>
    </source>
</evidence>
<dbReference type="RefSeq" id="WP_180549482.1">
    <property type="nucleotide sequence ID" value="NZ_JACCKX010000001.1"/>
</dbReference>
<dbReference type="InterPro" id="IPR043128">
    <property type="entry name" value="Rev_trsase/Diguanyl_cyclase"/>
</dbReference>
<keyword evidence="1" id="KW-0472">Membrane</keyword>
<feature type="transmembrane region" description="Helical" evidence="1">
    <location>
        <begin position="130"/>
        <end position="152"/>
    </location>
</feature>
<dbReference type="AlphaFoldDB" id="A0A853IWG1"/>
<dbReference type="Gene3D" id="3.30.70.270">
    <property type="match status" value="1"/>
</dbReference>
<keyword evidence="3" id="KW-1185">Reference proteome</keyword>
<sequence length="338" mass="37007">MRNLVFVALMGTAVILIVGLPETLWPRLDGRVLRMFKASLGPLAASVTLYYLGQWMGGLREDAVMNRITNWSAAVMGVLALGLALAALLAPPERFRSVFMATAVCNVLAVLPGFAASARAAMLGDRLARWMALATAVLGAMTTGLYLHGLYLHGLAMQGVAWPWLGTGTVLVTVVLTLGFFILTSDLVGVRNREQRRLARLSRIQPGMEPATQLPTGSHLLTRVEDALWTAKRRQAQVGVVALYLDNLYEPLEGDDRSSEYQILVAMAARIRRAAGFRCLVGIYHPRCFIVVITLDADRQAFAAALNRLRAYVGESIDLLGTDRGRGALCRAWAWAWW</sequence>
<dbReference type="Proteomes" id="UP000589716">
    <property type="component" value="Unassembled WGS sequence"/>
</dbReference>
<evidence type="ECO:0000313" key="3">
    <source>
        <dbReference type="Proteomes" id="UP000589716"/>
    </source>
</evidence>
<gene>
    <name evidence="2" type="ORF">H0I39_02700</name>
</gene>
<keyword evidence="1" id="KW-0812">Transmembrane</keyword>
<organism evidence="2 3">
    <name type="scientific">Ottowia beijingensis</name>
    <dbReference type="NCBI Taxonomy" id="1207057"/>
    <lineage>
        <taxon>Bacteria</taxon>
        <taxon>Pseudomonadati</taxon>
        <taxon>Pseudomonadota</taxon>
        <taxon>Betaproteobacteria</taxon>
        <taxon>Burkholderiales</taxon>
        <taxon>Comamonadaceae</taxon>
        <taxon>Ottowia</taxon>
    </lineage>
</organism>
<name>A0A853IWG1_9BURK</name>
<protein>
    <recommendedName>
        <fullName evidence="4">GGDEF domain-containing protein</fullName>
    </recommendedName>
</protein>